<proteinExistence type="predicted"/>
<organism evidence="9 10">
    <name type="scientific">Pseudoalteromonas ulvae</name>
    <dbReference type="NCBI Taxonomy" id="107327"/>
    <lineage>
        <taxon>Bacteria</taxon>
        <taxon>Pseudomonadati</taxon>
        <taxon>Pseudomonadota</taxon>
        <taxon>Gammaproteobacteria</taxon>
        <taxon>Alteromonadales</taxon>
        <taxon>Pseudoalteromonadaceae</taxon>
        <taxon>Pseudoalteromonas</taxon>
    </lineage>
</organism>
<dbReference type="PANTHER" id="PTHR30572">
    <property type="entry name" value="MEMBRANE COMPONENT OF TRANSPORTER-RELATED"/>
    <property type="match status" value="1"/>
</dbReference>
<dbReference type="Pfam" id="PF12704">
    <property type="entry name" value="MacB_PCD"/>
    <property type="match status" value="1"/>
</dbReference>
<dbReference type="InterPro" id="IPR003838">
    <property type="entry name" value="ABC3_permease_C"/>
</dbReference>
<feature type="transmembrane region" description="Helical" evidence="6">
    <location>
        <begin position="402"/>
        <end position="426"/>
    </location>
</feature>
<keyword evidence="3 6" id="KW-0812">Transmembrane</keyword>
<feature type="transmembrane region" description="Helical" evidence="6">
    <location>
        <begin position="21"/>
        <end position="44"/>
    </location>
</feature>
<keyword evidence="5 6" id="KW-0472">Membrane</keyword>
<protein>
    <submittedName>
        <fullName evidence="9">ABC transporter ATP-binding protein</fullName>
    </submittedName>
</protein>
<dbReference type="Proteomes" id="UP000194841">
    <property type="component" value="Unassembled WGS sequence"/>
</dbReference>
<evidence type="ECO:0000259" key="7">
    <source>
        <dbReference type="Pfam" id="PF02687"/>
    </source>
</evidence>
<evidence type="ECO:0000256" key="2">
    <source>
        <dbReference type="ARBA" id="ARBA00022475"/>
    </source>
</evidence>
<feature type="transmembrane region" description="Helical" evidence="6">
    <location>
        <begin position="360"/>
        <end position="382"/>
    </location>
</feature>
<evidence type="ECO:0000256" key="4">
    <source>
        <dbReference type="ARBA" id="ARBA00022989"/>
    </source>
</evidence>
<keyword evidence="4 6" id="KW-1133">Transmembrane helix</keyword>
<dbReference type="PANTHER" id="PTHR30572:SF18">
    <property type="entry name" value="ABC-TYPE MACROLIDE FAMILY EXPORT SYSTEM PERMEASE COMPONENT 2"/>
    <property type="match status" value="1"/>
</dbReference>
<evidence type="ECO:0000256" key="6">
    <source>
        <dbReference type="SAM" id="Phobius"/>
    </source>
</evidence>
<name>A0A244CS33_PSEDV</name>
<dbReference type="EMBL" id="MWPV01000002">
    <property type="protein sequence ID" value="OUL58378.1"/>
    <property type="molecule type" value="Genomic_DNA"/>
</dbReference>
<comment type="subcellular location">
    <subcellularLocation>
        <location evidence="1">Cell membrane</location>
        <topology evidence="1">Multi-pass membrane protein</topology>
    </subcellularLocation>
</comment>
<dbReference type="GO" id="GO:0005886">
    <property type="term" value="C:plasma membrane"/>
    <property type="evidence" value="ECO:0007669"/>
    <property type="project" value="UniProtKB-SubCell"/>
</dbReference>
<dbReference type="OrthoDB" id="8735006at2"/>
<keyword evidence="9" id="KW-0547">Nucleotide-binding</keyword>
<feature type="domain" description="ABC3 transporter permease C-terminal" evidence="7">
    <location>
        <begin position="315"/>
        <end position="430"/>
    </location>
</feature>
<dbReference type="GO" id="GO:0022857">
    <property type="term" value="F:transmembrane transporter activity"/>
    <property type="evidence" value="ECO:0007669"/>
    <property type="project" value="TreeGrafter"/>
</dbReference>
<evidence type="ECO:0000256" key="5">
    <source>
        <dbReference type="ARBA" id="ARBA00023136"/>
    </source>
</evidence>
<keyword evidence="2" id="KW-1003">Cell membrane</keyword>
<comment type="caution">
    <text evidence="9">The sequence shown here is derived from an EMBL/GenBank/DDBJ whole genome shotgun (WGS) entry which is preliminary data.</text>
</comment>
<accession>A0A244CS33</accession>
<dbReference type="RefSeq" id="WP_086743683.1">
    <property type="nucleotide sequence ID" value="NZ_MWPV01000002.1"/>
</dbReference>
<feature type="domain" description="MacB-like periplasmic core" evidence="8">
    <location>
        <begin position="20"/>
        <end position="268"/>
    </location>
</feature>
<dbReference type="AlphaFoldDB" id="A0A244CS33"/>
<dbReference type="InterPro" id="IPR050250">
    <property type="entry name" value="Macrolide_Exporter_MacB"/>
</dbReference>
<dbReference type="GO" id="GO:0005524">
    <property type="term" value="F:ATP binding"/>
    <property type="evidence" value="ECO:0007669"/>
    <property type="project" value="UniProtKB-KW"/>
</dbReference>
<sequence>MFLHYLDLSWRSLKRTPLVSLLMVLAIAIGIGITMTSLSVYHMMSMDPIPAKSKQLFMVQLETMDEGEGWWTSDNMPKQLTFQDSENLQLAAQAPKQAAMVKTGFAVHLNNPDFKPLLQPTRATGRDFFSIFNVPFLYGSVWSEEADITGDSLVVIGESLNQQLFGGGNNIGKTLYLDDEMYTIVGIIKTWSLASKFYDLNNGAFRETEQVYIPFAQVRLKELESWGNNNGWKHEDIQTAKDKLNSEILWLQFWVELPDQQSVEQYQAFLNNYIQEQKKVGRFKRDNPRVVIRNVNQWLQYNEVVSEDNKILVGLSFMFLAVCLANILGLLLAKFLRRAPEVGVRRALGASKNQVFAQHLVEVLVLGLLGGVCGILVAQLGLMGIRHSGSGYEALAVMNLKMYLSAPLISMTACVLAGLYPAWLVCRTNPAIYLKSQ</sequence>
<dbReference type="Pfam" id="PF02687">
    <property type="entry name" value="FtsX"/>
    <property type="match status" value="1"/>
</dbReference>
<evidence type="ECO:0000259" key="8">
    <source>
        <dbReference type="Pfam" id="PF12704"/>
    </source>
</evidence>
<feature type="transmembrane region" description="Helical" evidence="6">
    <location>
        <begin position="311"/>
        <end position="336"/>
    </location>
</feature>
<evidence type="ECO:0000256" key="3">
    <source>
        <dbReference type="ARBA" id="ARBA00022692"/>
    </source>
</evidence>
<gene>
    <name evidence="9" type="ORF">B1199_08585</name>
</gene>
<keyword evidence="9" id="KW-0067">ATP-binding</keyword>
<dbReference type="InterPro" id="IPR025857">
    <property type="entry name" value="MacB_PCD"/>
</dbReference>
<evidence type="ECO:0000313" key="9">
    <source>
        <dbReference type="EMBL" id="OUL58378.1"/>
    </source>
</evidence>
<reference evidence="9 10" key="1">
    <citation type="submission" date="2017-02" db="EMBL/GenBank/DDBJ databases">
        <title>Pseudoalteromonas ulvae TC14 Genome.</title>
        <authorList>
            <person name="Molmeret M."/>
        </authorList>
    </citation>
    <scope>NUCLEOTIDE SEQUENCE [LARGE SCALE GENOMIC DNA]</scope>
    <source>
        <strain evidence="9">TC14</strain>
    </source>
</reference>
<evidence type="ECO:0000256" key="1">
    <source>
        <dbReference type="ARBA" id="ARBA00004651"/>
    </source>
</evidence>
<evidence type="ECO:0000313" key="10">
    <source>
        <dbReference type="Proteomes" id="UP000194841"/>
    </source>
</evidence>
<keyword evidence="10" id="KW-1185">Reference proteome</keyword>